<evidence type="ECO:0000313" key="8">
    <source>
        <dbReference type="Proteomes" id="UP000242188"/>
    </source>
</evidence>
<evidence type="ECO:0000256" key="3">
    <source>
        <dbReference type="ARBA" id="ARBA00023315"/>
    </source>
</evidence>
<dbReference type="Proteomes" id="UP000242188">
    <property type="component" value="Unassembled WGS sequence"/>
</dbReference>
<dbReference type="PROSITE" id="PS00440">
    <property type="entry name" value="ACYLTRANSF_C_2"/>
    <property type="match status" value="1"/>
</dbReference>
<evidence type="ECO:0000256" key="2">
    <source>
        <dbReference type="ARBA" id="ARBA00022679"/>
    </source>
</evidence>
<dbReference type="FunFam" id="3.30.559.70:FF:000002">
    <property type="entry name" value="Carnitine O-acetyltransferase"/>
    <property type="match status" value="1"/>
</dbReference>
<organism evidence="7 8">
    <name type="scientific">Mizuhopecten yessoensis</name>
    <name type="common">Japanese scallop</name>
    <name type="synonym">Patinopecten yessoensis</name>
    <dbReference type="NCBI Taxonomy" id="6573"/>
    <lineage>
        <taxon>Eukaryota</taxon>
        <taxon>Metazoa</taxon>
        <taxon>Spiralia</taxon>
        <taxon>Lophotrochozoa</taxon>
        <taxon>Mollusca</taxon>
        <taxon>Bivalvia</taxon>
        <taxon>Autobranchia</taxon>
        <taxon>Pteriomorphia</taxon>
        <taxon>Pectinida</taxon>
        <taxon>Pectinoidea</taxon>
        <taxon>Pectinidae</taxon>
        <taxon>Mizuhopecten</taxon>
    </lineage>
</organism>
<dbReference type="PANTHER" id="PTHR22589:SF103">
    <property type="entry name" value="CARNITINE O-ACETYL-TRANSFERASE, ISOFORM A-RELATED"/>
    <property type="match status" value="1"/>
</dbReference>
<feature type="active site" description="Proton acceptor" evidence="4">
    <location>
        <position position="344"/>
    </location>
</feature>
<dbReference type="AlphaFoldDB" id="A0A210R0U7"/>
<protein>
    <submittedName>
        <fullName evidence="7">Carnitine O-acetyltransferase</fullName>
    </submittedName>
</protein>
<keyword evidence="8" id="KW-1185">Reference proteome</keyword>
<dbReference type="InterPro" id="IPR039551">
    <property type="entry name" value="Cho/carn_acyl_trans"/>
</dbReference>
<evidence type="ECO:0000256" key="4">
    <source>
        <dbReference type="PIRSR" id="PIRSR600542-1"/>
    </source>
</evidence>
<dbReference type="GO" id="GO:0005777">
    <property type="term" value="C:peroxisome"/>
    <property type="evidence" value="ECO:0007669"/>
    <property type="project" value="TreeGrafter"/>
</dbReference>
<accession>A0A210R0U7</accession>
<keyword evidence="3 5" id="KW-0012">Acyltransferase</keyword>
<evidence type="ECO:0000256" key="5">
    <source>
        <dbReference type="RuleBase" id="RU003801"/>
    </source>
</evidence>
<dbReference type="InterPro" id="IPR000542">
    <property type="entry name" value="Carn_acyl_trans"/>
</dbReference>
<dbReference type="OrthoDB" id="240216at2759"/>
<evidence type="ECO:0000313" key="7">
    <source>
        <dbReference type="EMBL" id="OWF54638.1"/>
    </source>
</evidence>
<gene>
    <name evidence="7" type="ORF">KP79_PYT04364</name>
</gene>
<dbReference type="GO" id="GO:0004092">
    <property type="term" value="F:carnitine O-acetyltransferase activity"/>
    <property type="evidence" value="ECO:0007669"/>
    <property type="project" value="TreeGrafter"/>
</dbReference>
<sequence length="627" mass="70183">MLRILGRATSRGIVRAVQCTSTAMTHPPPGKMFSLQASLPRLPVPPLDQTLNKYLKSVRPLLSDEEFKNTEQIVQEFSKNPGPKLQTLLEHRASQEENWLSEWWMKTAYLEFRSPVTVNVSPGIVFPRQSYRDKEGQLRYAAKLIAGVLDFKLMIDNQTLPVEHMGKKPLCMTQYYKILSACRTPGKKCDSWTCYPPDQPNAPKSIIVAHNNQLFALDVYGSDGKPLSEAQIYRQLKSLVQESDQVATPVGLLTTENRSTWAKAYSELAKDKENSASLDRIKHSICVVCLDNNLPQDMSDERSVAARQMLHGGGDCLNSGNRWFDKTIQFVVGRDGISGLTYEHTSAEGPPVVMLLDHVVAYCSKNKSSGSDSPAPPTPTKLTFNLSTNIKDMIATARTQLDVLVDDVDLNVFVFNDYGKNFPKSQKMSPDSFLQNAIQLAYYRIHNEPAPHYETGTLRMFHLGRTDTIRSCSEASLEFCKAFVDANTSKEHKAELLRKAVQAHKNYTNEVIQGMGIDRHLMGLKLAAIKNGMNVPDLHMDMAYTLSTHFRMSTSQVPAHSDSVLVFGPVVPDGYGVCYNPQESQVHFGVSAFNITPETSSKNYINMLRKTLLEMRDLFQGSMNSKL</sequence>
<dbReference type="PANTHER" id="PTHR22589">
    <property type="entry name" value="CARNITINE O-ACYLTRANSFERASE"/>
    <property type="match status" value="1"/>
</dbReference>
<keyword evidence="2 5" id="KW-0808">Transferase</keyword>
<dbReference type="STRING" id="6573.A0A210R0U7"/>
<feature type="domain" description="Choline/carnitine acyltransferase" evidence="6">
    <location>
        <begin position="42"/>
        <end position="609"/>
    </location>
</feature>
<dbReference type="Gene3D" id="3.30.559.70">
    <property type="entry name" value="Choline/Carnitine o-acyltransferase, domain 2"/>
    <property type="match status" value="1"/>
</dbReference>
<dbReference type="InterPro" id="IPR023213">
    <property type="entry name" value="CAT-like_dom_sf"/>
</dbReference>
<dbReference type="GO" id="GO:0019254">
    <property type="term" value="P:carnitine metabolic process, CoA-linked"/>
    <property type="evidence" value="ECO:0007669"/>
    <property type="project" value="TreeGrafter"/>
</dbReference>
<proteinExistence type="inferred from homology"/>
<dbReference type="Pfam" id="PF00755">
    <property type="entry name" value="Carn_acyltransf"/>
    <property type="match status" value="1"/>
</dbReference>
<name>A0A210R0U7_MIZYE</name>
<evidence type="ECO:0000259" key="6">
    <source>
        <dbReference type="Pfam" id="PF00755"/>
    </source>
</evidence>
<dbReference type="InterPro" id="IPR042231">
    <property type="entry name" value="Cho/carn_acyl_trans_2"/>
</dbReference>
<dbReference type="EMBL" id="NEDP02000942">
    <property type="protein sequence ID" value="OWF54638.1"/>
    <property type="molecule type" value="Genomic_DNA"/>
</dbReference>
<dbReference type="SUPFAM" id="SSF52777">
    <property type="entry name" value="CoA-dependent acyltransferases"/>
    <property type="match status" value="2"/>
</dbReference>
<reference evidence="7 8" key="1">
    <citation type="journal article" date="2017" name="Nat. Ecol. Evol.">
        <title>Scallop genome provides insights into evolution of bilaterian karyotype and development.</title>
        <authorList>
            <person name="Wang S."/>
            <person name="Zhang J."/>
            <person name="Jiao W."/>
            <person name="Li J."/>
            <person name="Xun X."/>
            <person name="Sun Y."/>
            <person name="Guo X."/>
            <person name="Huan P."/>
            <person name="Dong B."/>
            <person name="Zhang L."/>
            <person name="Hu X."/>
            <person name="Sun X."/>
            <person name="Wang J."/>
            <person name="Zhao C."/>
            <person name="Wang Y."/>
            <person name="Wang D."/>
            <person name="Huang X."/>
            <person name="Wang R."/>
            <person name="Lv J."/>
            <person name="Li Y."/>
            <person name="Zhang Z."/>
            <person name="Liu B."/>
            <person name="Lu W."/>
            <person name="Hui Y."/>
            <person name="Liang J."/>
            <person name="Zhou Z."/>
            <person name="Hou R."/>
            <person name="Li X."/>
            <person name="Liu Y."/>
            <person name="Li H."/>
            <person name="Ning X."/>
            <person name="Lin Y."/>
            <person name="Zhao L."/>
            <person name="Xing Q."/>
            <person name="Dou J."/>
            <person name="Li Y."/>
            <person name="Mao J."/>
            <person name="Guo H."/>
            <person name="Dou H."/>
            <person name="Li T."/>
            <person name="Mu C."/>
            <person name="Jiang W."/>
            <person name="Fu Q."/>
            <person name="Fu X."/>
            <person name="Miao Y."/>
            <person name="Liu J."/>
            <person name="Yu Q."/>
            <person name="Li R."/>
            <person name="Liao H."/>
            <person name="Li X."/>
            <person name="Kong Y."/>
            <person name="Jiang Z."/>
            <person name="Chourrout D."/>
            <person name="Li R."/>
            <person name="Bao Z."/>
        </authorList>
    </citation>
    <scope>NUCLEOTIDE SEQUENCE [LARGE SCALE GENOMIC DNA]</scope>
    <source>
        <strain evidence="7 8">PY_sf001</strain>
    </source>
</reference>
<comment type="similarity">
    <text evidence="1 5">Belongs to the carnitine/choline acetyltransferase family.</text>
</comment>
<dbReference type="Gene3D" id="3.30.559.10">
    <property type="entry name" value="Chloramphenicol acetyltransferase-like domain"/>
    <property type="match status" value="1"/>
</dbReference>
<comment type="caution">
    <text evidence="7">The sequence shown here is derived from an EMBL/GenBank/DDBJ whole genome shotgun (WGS) entry which is preliminary data.</text>
</comment>
<evidence type="ECO:0000256" key="1">
    <source>
        <dbReference type="ARBA" id="ARBA00005232"/>
    </source>
</evidence>
<dbReference type="PROSITE" id="PS00439">
    <property type="entry name" value="ACYLTRANSF_C_1"/>
    <property type="match status" value="1"/>
</dbReference>